<evidence type="ECO:0000256" key="2">
    <source>
        <dbReference type="ARBA" id="ARBA00004496"/>
    </source>
</evidence>
<dbReference type="AlphaFoldDB" id="G7E2A7"/>
<dbReference type="SUPFAM" id="SSF48452">
    <property type="entry name" value="TPR-like"/>
    <property type="match status" value="1"/>
</dbReference>
<evidence type="ECO:0000256" key="1">
    <source>
        <dbReference type="ARBA" id="ARBA00004240"/>
    </source>
</evidence>
<evidence type="ECO:0000256" key="4">
    <source>
        <dbReference type="ARBA" id="ARBA00018350"/>
    </source>
</evidence>
<dbReference type="Gene3D" id="1.25.40.10">
    <property type="entry name" value="Tetratricopeptide repeat domain"/>
    <property type="match status" value="1"/>
</dbReference>
<dbReference type="GO" id="GO:0005786">
    <property type="term" value="C:signal recognition particle, endoplasmic reticulum targeting"/>
    <property type="evidence" value="ECO:0007669"/>
    <property type="project" value="UniProtKB-KW"/>
</dbReference>
<dbReference type="HOGENOM" id="CLU_052873_0_0_1"/>
<dbReference type="RefSeq" id="XP_014565410.1">
    <property type="nucleotide sequence ID" value="XM_014709924.1"/>
</dbReference>
<evidence type="ECO:0000256" key="9">
    <source>
        <dbReference type="SAM" id="MobiDB-lite"/>
    </source>
</evidence>
<dbReference type="OMA" id="EAQLNYR"/>
<keyword evidence="7" id="KW-0733">Signal recognition particle</keyword>
<dbReference type="GO" id="GO:0008312">
    <property type="term" value="F:7S RNA binding"/>
    <property type="evidence" value="ECO:0007669"/>
    <property type="project" value="InterPro"/>
</dbReference>
<dbReference type="InParanoid" id="G7E2A7"/>
<feature type="region of interest" description="Disordered" evidence="9">
    <location>
        <begin position="257"/>
        <end position="335"/>
    </location>
</feature>
<dbReference type="GO" id="GO:0005783">
    <property type="term" value="C:endoplasmic reticulum"/>
    <property type="evidence" value="ECO:0007669"/>
    <property type="project" value="UniProtKB-SubCell"/>
</dbReference>
<name>G7E2A7_MIXOS</name>
<evidence type="ECO:0000256" key="3">
    <source>
        <dbReference type="ARBA" id="ARBA00007676"/>
    </source>
</evidence>
<proteinExistence type="inferred from homology"/>
<keyword evidence="6" id="KW-0256">Endoplasmic reticulum</keyword>
<evidence type="ECO:0000256" key="8">
    <source>
        <dbReference type="ARBA" id="ARBA00023274"/>
    </source>
</evidence>
<comment type="caution">
    <text evidence="11">The sequence shown here is derived from an EMBL/GenBank/DDBJ whole genome shotgun (WGS) entry which is preliminary data.</text>
</comment>
<keyword evidence="5" id="KW-0963">Cytoplasm</keyword>
<protein>
    <recommendedName>
        <fullName evidence="4">Signal recognition particle subunit SRP72</fullName>
    </recommendedName>
</protein>
<dbReference type="GO" id="GO:0006614">
    <property type="term" value="P:SRP-dependent cotranslational protein targeting to membrane"/>
    <property type="evidence" value="ECO:0007669"/>
    <property type="project" value="InterPro"/>
</dbReference>
<dbReference type="InterPro" id="IPR031545">
    <property type="entry name" value="SRP72_TPR-like"/>
</dbReference>
<dbReference type="OrthoDB" id="5421607at2759"/>
<comment type="subcellular location">
    <subcellularLocation>
        <location evidence="2">Cytoplasm</location>
    </subcellularLocation>
    <subcellularLocation>
        <location evidence="1">Endoplasmic reticulum</location>
    </subcellularLocation>
</comment>
<evidence type="ECO:0000313" key="12">
    <source>
        <dbReference type="Proteomes" id="UP000009131"/>
    </source>
</evidence>
<dbReference type="PANTHER" id="PTHR14094:SF9">
    <property type="entry name" value="SIGNAL RECOGNITION PARTICLE SUBUNIT SRP72"/>
    <property type="match status" value="1"/>
</dbReference>
<reference evidence="11 12" key="1">
    <citation type="journal article" date="2011" name="J. Gen. Appl. Microbiol.">
        <title>Draft genome sequencing of the enigmatic basidiomycete Mixia osmundae.</title>
        <authorList>
            <person name="Nishida H."/>
            <person name="Nagatsuka Y."/>
            <person name="Sugiyama J."/>
        </authorList>
    </citation>
    <scope>NUCLEOTIDE SEQUENCE [LARGE SCALE GENOMIC DNA]</scope>
    <source>
        <strain evidence="12">CBS 9802 / IAM 14324 / JCM 22182 / KY 12970</strain>
    </source>
</reference>
<dbReference type="GO" id="GO:0043022">
    <property type="term" value="F:ribosome binding"/>
    <property type="evidence" value="ECO:0007669"/>
    <property type="project" value="TreeGrafter"/>
</dbReference>
<evidence type="ECO:0000259" key="10">
    <source>
        <dbReference type="Pfam" id="PF08492"/>
    </source>
</evidence>
<dbReference type="EMBL" id="BABT02000110">
    <property type="protein sequence ID" value="GAA96967.1"/>
    <property type="molecule type" value="Genomic_DNA"/>
</dbReference>
<comment type="similarity">
    <text evidence="3">Belongs to the SRP72 family.</text>
</comment>
<feature type="compositionally biased region" description="Basic residues" evidence="9">
    <location>
        <begin position="325"/>
        <end position="335"/>
    </location>
</feature>
<feature type="domain" description="Signal recognition particle SRP72 subunit RNA-binding" evidence="10">
    <location>
        <begin position="249"/>
        <end position="282"/>
    </location>
</feature>
<dbReference type="InterPro" id="IPR026270">
    <property type="entry name" value="SRP72"/>
</dbReference>
<feature type="compositionally biased region" description="Polar residues" evidence="9">
    <location>
        <begin position="301"/>
        <end position="313"/>
    </location>
</feature>
<dbReference type="Proteomes" id="UP000009131">
    <property type="component" value="Unassembled WGS sequence"/>
</dbReference>
<evidence type="ECO:0000256" key="6">
    <source>
        <dbReference type="ARBA" id="ARBA00022824"/>
    </source>
</evidence>
<dbReference type="InterPro" id="IPR013699">
    <property type="entry name" value="Signal_recog_part_SRP72_RNA-bd"/>
</dbReference>
<keyword evidence="8" id="KW-0687">Ribonucleoprotein</keyword>
<dbReference type="PANTHER" id="PTHR14094">
    <property type="entry name" value="SIGNAL RECOGNITION PARTICLE 72"/>
    <property type="match status" value="1"/>
</dbReference>
<dbReference type="Pfam" id="PF08492">
    <property type="entry name" value="SRP72"/>
    <property type="match status" value="1"/>
</dbReference>
<reference evidence="11 12" key="2">
    <citation type="journal article" date="2012" name="Open Biol.">
        <title>Characteristics of nucleosomes and linker DNA regions on the genome of the basidiomycete Mixia osmundae revealed by mono- and dinucleosome mapping.</title>
        <authorList>
            <person name="Nishida H."/>
            <person name="Kondo S."/>
            <person name="Matsumoto T."/>
            <person name="Suzuki Y."/>
            <person name="Yoshikawa H."/>
            <person name="Taylor T.D."/>
            <person name="Sugiyama J."/>
        </authorList>
    </citation>
    <scope>NUCLEOTIDE SEQUENCE [LARGE SCALE GENOMIC DNA]</scope>
    <source>
        <strain evidence="12">CBS 9802 / IAM 14324 / JCM 22182 / KY 12970</strain>
    </source>
</reference>
<evidence type="ECO:0000256" key="5">
    <source>
        <dbReference type="ARBA" id="ARBA00022490"/>
    </source>
</evidence>
<organism evidence="11 12">
    <name type="scientific">Mixia osmundae (strain CBS 9802 / IAM 14324 / JCM 22182 / KY 12970)</name>
    <dbReference type="NCBI Taxonomy" id="764103"/>
    <lineage>
        <taxon>Eukaryota</taxon>
        <taxon>Fungi</taxon>
        <taxon>Dikarya</taxon>
        <taxon>Basidiomycota</taxon>
        <taxon>Pucciniomycotina</taxon>
        <taxon>Mixiomycetes</taxon>
        <taxon>Mixiales</taxon>
        <taxon>Mixiaceae</taxon>
        <taxon>Mixia</taxon>
    </lineage>
</organism>
<keyword evidence="12" id="KW-1185">Reference proteome</keyword>
<gene>
    <name evidence="11" type="primary">Mo03641</name>
    <name evidence="11" type="ORF">E5Q_03641</name>
</gene>
<evidence type="ECO:0000256" key="7">
    <source>
        <dbReference type="ARBA" id="ARBA00023135"/>
    </source>
</evidence>
<evidence type="ECO:0000313" key="11">
    <source>
        <dbReference type="EMBL" id="GAA96967.1"/>
    </source>
</evidence>
<accession>G7E2A7</accession>
<feature type="compositionally biased region" description="Basic and acidic residues" evidence="9">
    <location>
        <begin position="266"/>
        <end position="293"/>
    </location>
</feature>
<dbReference type="Pfam" id="PF17004">
    <property type="entry name" value="SRP_TPR_like"/>
    <property type="match status" value="1"/>
</dbReference>
<dbReference type="eggNOG" id="ENOG502SEF7">
    <property type="taxonomic scope" value="Eukaryota"/>
</dbReference>
<sequence>MAKTVKTPAIVSSSSAGKHRYAGLRRKARSGEARLAKREHALTAQIEAGLFHKALKTCRQILRIQPDSIDHQRVQGQILLALEDYTAALALLEHVPACQLEIAYCCYKLGQVSRTADLLQHGEDSLDEGKARGLRLLEAQVRYKQGDYREALKLYEDLLESSDPASPEHEDIQNNLQACQSRLAFASSLPDHIANMSTPVEMLEATPIQSLIAQHPRYRPTQAPASIISLNAETNSQSSKLSKQPAVVKTPKLPAHIAALPPAERPAPDPERWLPKRERSTWQDNRAKREKERGKIKKKTASQAGLTQGSSASAPAAKPVNSANAKKKGSKGKRK</sequence>
<dbReference type="InterPro" id="IPR011990">
    <property type="entry name" value="TPR-like_helical_dom_sf"/>
</dbReference>